<sequence>MKGGKKMSESNSKDVILIGAGVLSTTFGSFLKDLAPDWNIKLFERLEKPAIESSNERHNAGTGHAALCELNYTVEQKDGSIDIEKAKEINEQFEISKQFWSYLVKSKQIQNPQEFIRPLPHISFVQGEKNVNFLKRRFEALSPLSMFKGIEYTEDHNKLKEWMPLVMEGRDPNEKVAASKIDEGTDVNFGELTRKMAKNLNEHDNAELFYKHEVQDFNRRKDGKWEVKVKDLNTNKVEHHITDYLFIGAGGAAIPLLQKTGIPESKHLGGFPITGEFLVCNNPEVVAKHEVKAYGKEPEGTPPMTVPHLDRRYIQDENSLLFGPFAAIGPKFLKNGSNLDLFKSINTSNVVTMLSSAVKNFPLIKYSIQEVLAKKADRMKELRRFVPDAKDEDWDIMQAGKRVQVIKDTKEHGRGFIQFGTEVVNSKDHSVIALLGESPGASTSVSVALEVIEKNFSEYINEWEPKIQEMIPSYGKSLIEDYALLKEVRQASDNELQLNNI</sequence>
<dbReference type="Pfam" id="PF06039">
    <property type="entry name" value="Mqo"/>
    <property type="match status" value="1"/>
</dbReference>
<dbReference type="NCBIfam" id="NF009875">
    <property type="entry name" value="PRK13339.1"/>
    <property type="match status" value="1"/>
</dbReference>
<dbReference type="NCBIfam" id="NF003603">
    <property type="entry name" value="PRK05257.1-1"/>
    <property type="match status" value="1"/>
</dbReference>
<dbReference type="NCBIfam" id="TIGR01320">
    <property type="entry name" value="mal_quin_oxido"/>
    <property type="match status" value="1"/>
</dbReference>
<dbReference type="GO" id="GO:0006099">
    <property type="term" value="P:tricarboxylic acid cycle"/>
    <property type="evidence" value="ECO:0007669"/>
    <property type="project" value="UniProtKB-UniRule"/>
</dbReference>
<dbReference type="NCBIfam" id="NF003606">
    <property type="entry name" value="PRK05257.2-1"/>
    <property type="match status" value="1"/>
</dbReference>
<protein>
    <recommendedName>
        <fullName evidence="8">Probable malate:quinone oxidoreductase</fullName>
        <ecNumber evidence="8">1.1.5.4</ecNumber>
    </recommendedName>
    <alternativeName>
        <fullName evidence="8">MQO</fullName>
    </alternativeName>
    <alternativeName>
        <fullName evidence="8">Malate dehydrogenase [quinone]</fullName>
    </alternativeName>
</protein>
<evidence type="ECO:0000313" key="10">
    <source>
        <dbReference type="Proteomes" id="UP000241960"/>
    </source>
</evidence>
<dbReference type="Proteomes" id="UP000241960">
    <property type="component" value="Unassembled WGS sequence"/>
</dbReference>
<dbReference type="NCBIfam" id="NF003611">
    <property type="entry name" value="PRK05257.3-2"/>
    <property type="match status" value="1"/>
</dbReference>
<comment type="similarity">
    <text evidence="8">Belongs to the MQO family.</text>
</comment>
<proteinExistence type="inferred from homology"/>
<evidence type="ECO:0000313" key="9">
    <source>
        <dbReference type="EMBL" id="PTI77675.1"/>
    </source>
</evidence>
<dbReference type="SUPFAM" id="SSF51905">
    <property type="entry name" value="FAD/NAD(P)-binding domain"/>
    <property type="match status" value="1"/>
</dbReference>
<evidence type="ECO:0000256" key="1">
    <source>
        <dbReference type="ARBA" id="ARBA00001139"/>
    </source>
</evidence>
<reference evidence="9 10" key="1">
    <citation type="journal article" date="2016" name="Front. Microbiol.">
        <title>Comprehensive Phylogenetic Analysis of Bovine Non-aureus Staphylococci Species Based on Whole-Genome Sequencing.</title>
        <authorList>
            <person name="Naushad S."/>
            <person name="Barkema H.W."/>
            <person name="Luby C."/>
            <person name="Condas L.A."/>
            <person name="Nobrega D.B."/>
            <person name="Carson D.A."/>
            <person name="De Buck J."/>
        </authorList>
    </citation>
    <scope>NUCLEOTIDE SEQUENCE [LARGE SCALE GENOMIC DNA]</scope>
    <source>
        <strain evidence="9 10">SNUC 1231</strain>
    </source>
</reference>
<evidence type="ECO:0000256" key="5">
    <source>
        <dbReference type="ARBA" id="ARBA00022630"/>
    </source>
</evidence>
<dbReference type="PANTHER" id="PTHR43104:SF2">
    <property type="entry name" value="L-2-HYDROXYGLUTARATE DEHYDROGENASE, MITOCHONDRIAL"/>
    <property type="match status" value="1"/>
</dbReference>
<evidence type="ECO:0000256" key="3">
    <source>
        <dbReference type="ARBA" id="ARBA00005012"/>
    </source>
</evidence>
<dbReference type="GO" id="GO:0047545">
    <property type="term" value="F:(S)-2-hydroxyglutarate dehydrogenase activity"/>
    <property type="evidence" value="ECO:0007669"/>
    <property type="project" value="TreeGrafter"/>
</dbReference>
<dbReference type="RefSeq" id="WP_073505382.1">
    <property type="nucleotide sequence ID" value="NZ_PZFT01000001.1"/>
</dbReference>
<keyword evidence="5 8" id="KW-0285">Flavoprotein</keyword>
<name>A0A9Q6HS09_9STAP</name>
<dbReference type="EC" id="1.1.5.4" evidence="8"/>
<dbReference type="EMBL" id="PZFQ01000001">
    <property type="protein sequence ID" value="PTI77675.1"/>
    <property type="molecule type" value="Genomic_DNA"/>
</dbReference>
<dbReference type="PANTHER" id="PTHR43104">
    <property type="entry name" value="L-2-HYDROXYGLUTARATE DEHYDROGENASE, MITOCHONDRIAL"/>
    <property type="match status" value="1"/>
</dbReference>
<dbReference type="HAMAP" id="MF_00212">
    <property type="entry name" value="MQO"/>
    <property type="match status" value="1"/>
</dbReference>
<dbReference type="AlphaFoldDB" id="A0A9Q6HS09"/>
<evidence type="ECO:0000256" key="4">
    <source>
        <dbReference type="ARBA" id="ARBA00022532"/>
    </source>
</evidence>
<evidence type="ECO:0000256" key="2">
    <source>
        <dbReference type="ARBA" id="ARBA00001974"/>
    </source>
</evidence>
<dbReference type="GO" id="GO:0008924">
    <property type="term" value="F:L-malate dehydrogenase (quinone) activity"/>
    <property type="evidence" value="ECO:0007669"/>
    <property type="project" value="UniProtKB-UniRule"/>
</dbReference>
<comment type="cofactor">
    <cofactor evidence="2 8">
        <name>FAD</name>
        <dbReference type="ChEBI" id="CHEBI:57692"/>
    </cofactor>
</comment>
<comment type="catalytic activity">
    <reaction evidence="1 8">
        <text>(S)-malate + a quinone = a quinol + oxaloacetate</text>
        <dbReference type="Rhea" id="RHEA:46012"/>
        <dbReference type="ChEBI" id="CHEBI:15589"/>
        <dbReference type="ChEBI" id="CHEBI:16452"/>
        <dbReference type="ChEBI" id="CHEBI:24646"/>
        <dbReference type="ChEBI" id="CHEBI:132124"/>
        <dbReference type="EC" id="1.1.5.4"/>
    </reaction>
</comment>
<keyword evidence="4 8" id="KW-0816">Tricarboxylic acid cycle</keyword>
<comment type="caution">
    <text evidence="9">The sequence shown here is derived from an EMBL/GenBank/DDBJ whole genome shotgun (WGS) entry which is preliminary data.</text>
</comment>
<dbReference type="InterPro" id="IPR006231">
    <property type="entry name" value="MQO"/>
</dbReference>
<organism evidence="9 10">
    <name type="scientific">Staphylococcus succinus</name>
    <dbReference type="NCBI Taxonomy" id="61015"/>
    <lineage>
        <taxon>Bacteria</taxon>
        <taxon>Bacillati</taxon>
        <taxon>Bacillota</taxon>
        <taxon>Bacilli</taxon>
        <taxon>Bacillales</taxon>
        <taxon>Staphylococcaceae</taxon>
        <taxon>Staphylococcus</taxon>
    </lineage>
</organism>
<evidence type="ECO:0000256" key="6">
    <source>
        <dbReference type="ARBA" id="ARBA00022827"/>
    </source>
</evidence>
<keyword evidence="6 8" id="KW-0274">FAD</keyword>
<keyword evidence="7 8" id="KW-0560">Oxidoreductase</keyword>
<dbReference type="NCBIfam" id="NF003605">
    <property type="entry name" value="PRK05257.1-4"/>
    <property type="match status" value="1"/>
</dbReference>
<accession>A0A9Q6HS09</accession>
<evidence type="ECO:0000256" key="8">
    <source>
        <dbReference type="HAMAP-Rule" id="MF_00212"/>
    </source>
</evidence>
<gene>
    <name evidence="8 9" type="primary">mqo</name>
    <name evidence="9" type="ORF">BU058_00260</name>
</gene>
<dbReference type="InterPro" id="IPR036188">
    <property type="entry name" value="FAD/NAD-bd_sf"/>
</dbReference>
<evidence type="ECO:0000256" key="7">
    <source>
        <dbReference type="ARBA" id="ARBA00023002"/>
    </source>
</evidence>
<dbReference type="NCBIfam" id="NF003604">
    <property type="entry name" value="PRK05257.1-3"/>
    <property type="match status" value="1"/>
</dbReference>
<comment type="pathway">
    <text evidence="3 8">Carbohydrate metabolism; tricarboxylic acid cycle; oxaloacetate from (S)-malate (quinone route): step 1/1.</text>
</comment>